<proteinExistence type="predicted"/>
<gene>
    <name evidence="3" type="ORF">I0C86_02240</name>
</gene>
<sequence>SEVYKRQTGARGDTGAARAYRIASVLELTVLDEGFERPADFDLAAFWQGWSRRYEESVYRAEATVRMTTAALDLMPFVFPPAMARAAREAAGPVDNTGWLHTVVPIESVRHGHIELLKLGADAEVLAPAELRAAFVATARALARRYGAVPDRAVPDSPVRVAARPGDPPGRAATTMSEVRT</sequence>
<reference evidence="3 4" key="1">
    <citation type="submission" date="2020-11" db="EMBL/GenBank/DDBJ databases">
        <title>A novel isolate from a Black sea contaminated sediment with potential to produce alkanes: Plantactinospora alkalitolerans sp. nov.</title>
        <authorList>
            <person name="Carro L."/>
            <person name="Veyisoglu A."/>
            <person name="Guven K."/>
            <person name="Schumann P."/>
            <person name="Klenk H.-P."/>
            <person name="Sahin N."/>
        </authorList>
    </citation>
    <scope>NUCLEOTIDE SEQUENCE [LARGE SCALE GENOMIC DNA]</scope>
    <source>
        <strain evidence="3 4">S1510</strain>
    </source>
</reference>
<evidence type="ECO:0000256" key="1">
    <source>
        <dbReference type="SAM" id="MobiDB-lite"/>
    </source>
</evidence>
<accession>A0ABS0GNR0</accession>
<feature type="domain" description="WCX" evidence="2">
    <location>
        <begin position="79"/>
        <end position="143"/>
    </location>
</feature>
<dbReference type="Proteomes" id="UP000638560">
    <property type="component" value="Unassembled WGS sequence"/>
</dbReference>
<comment type="caution">
    <text evidence="3">The sequence shown here is derived from an EMBL/GenBank/DDBJ whole genome shotgun (WGS) entry which is preliminary data.</text>
</comment>
<protein>
    <submittedName>
        <fullName evidence="3">WYL domain-containing protein</fullName>
    </submittedName>
</protein>
<feature type="region of interest" description="Disordered" evidence="1">
    <location>
        <begin position="156"/>
        <end position="181"/>
    </location>
</feature>
<dbReference type="PANTHER" id="PTHR34580:SF1">
    <property type="entry name" value="PROTEIN PAFC"/>
    <property type="match status" value="1"/>
</dbReference>
<dbReference type="InterPro" id="IPR057727">
    <property type="entry name" value="WCX_dom"/>
</dbReference>
<dbReference type="InterPro" id="IPR051534">
    <property type="entry name" value="CBASS_pafABC_assoc_protein"/>
</dbReference>
<name>A0ABS0GNR0_9ACTN</name>
<evidence type="ECO:0000313" key="3">
    <source>
        <dbReference type="EMBL" id="MBF9127822.1"/>
    </source>
</evidence>
<dbReference type="PANTHER" id="PTHR34580">
    <property type="match status" value="1"/>
</dbReference>
<evidence type="ECO:0000313" key="4">
    <source>
        <dbReference type="Proteomes" id="UP000638560"/>
    </source>
</evidence>
<dbReference type="EMBL" id="JADPUN010000043">
    <property type="protein sequence ID" value="MBF9127822.1"/>
    <property type="molecule type" value="Genomic_DNA"/>
</dbReference>
<dbReference type="RefSeq" id="WP_196199492.1">
    <property type="nucleotide sequence ID" value="NZ_JADPUN010000043.1"/>
</dbReference>
<dbReference type="Pfam" id="PF25583">
    <property type="entry name" value="WCX"/>
    <property type="match status" value="1"/>
</dbReference>
<feature type="compositionally biased region" description="Low complexity" evidence="1">
    <location>
        <begin position="162"/>
        <end position="173"/>
    </location>
</feature>
<feature type="non-terminal residue" evidence="3">
    <location>
        <position position="1"/>
    </location>
</feature>
<keyword evidence="4" id="KW-1185">Reference proteome</keyword>
<organism evidence="3 4">
    <name type="scientific">Plantactinospora alkalitolerans</name>
    <dbReference type="NCBI Taxonomy" id="2789879"/>
    <lineage>
        <taxon>Bacteria</taxon>
        <taxon>Bacillati</taxon>
        <taxon>Actinomycetota</taxon>
        <taxon>Actinomycetes</taxon>
        <taxon>Micromonosporales</taxon>
        <taxon>Micromonosporaceae</taxon>
        <taxon>Plantactinospora</taxon>
    </lineage>
</organism>
<evidence type="ECO:0000259" key="2">
    <source>
        <dbReference type="Pfam" id="PF25583"/>
    </source>
</evidence>